<feature type="chain" id="PRO_5039143873" description="Peptidase S8/S53 domain-containing protein" evidence="7">
    <location>
        <begin position="20"/>
        <end position="840"/>
    </location>
</feature>
<dbReference type="AlphaFoldDB" id="A0A1Y3PIL1"/>
<dbReference type="InterPro" id="IPR015500">
    <property type="entry name" value="Peptidase_S8_subtilisin-rel"/>
</dbReference>
<dbReference type="PRINTS" id="PR00723">
    <property type="entry name" value="SUBTILISIN"/>
</dbReference>
<dbReference type="SUPFAM" id="SSF52743">
    <property type="entry name" value="Subtilisin-like"/>
    <property type="match status" value="1"/>
</dbReference>
<dbReference type="Pfam" id="PF04122">
    <property type="entry name" value="CW_binding_2"/>
    <property type="match status" value="3"/>
</dbReference>
<dbReference type="Gene3D" id="3.40.50.12090">
    <property type="match status" value="2"/>
</dbReference>
<comment type="similarity">
    <text evidence="1 5">Belongs to the peptidase S8 family.</text>
</comment>
<dbReference type="InterPro" id="IPR034204">
    <property type="entry name" value="PfSUB1-like_cat_dom"/>
</dbReference>
<dbReference type="InterPro" id="IPR007253">
    <property type="entry name" value="Cell_wall-bd_2"/>
</dbReference>
<dbReference type="Proteomes" id="UP000196475">
    <property type="component" value="Unassembled WGS sequence"/>
</dbReference>
<feature type="domain" description="Peptidase S8/S53" evidence="8">
    <location>
        <begin position="218"/>
        <end position="507"/>
    </location>
</feature>
<dbReference type="GO" id="GO:0004252">
    <property type="term" value="F:serine-type endopeptidase activity"/>
    <property type="evidence" value="ECO:0007669"/>
    <property type="project" value="UniProtKB-UniRule"/>
</dbReference>
<dbReference type="PROSITE" id="PS00137">
    <property type="entry name" value="SUBTILASE_HIS"/>
    <property type="match status" value="1"/>
</dbReference>
<sequence>MVVCLTAILALTTAAPSSAGGNPAASSANGFLAAAPASPAATNETAPEDDARGLIVRYLPDAGPAVKASIRREAGMRLVEELPLINAELLQPIDAQRAGGREPFSGSAKQNHGITKANTGKKTEMAVLRLAARALAKHPQVAYAVPDRRVHPAQVQESAMYLAYAEQPYWPLQWGLHNRGQPIRGVQGTPGVDINLLGMTSFLQHAGLTGEGAANAPEVVVAVIDDGVDFSHPQLAGRMWTNSGEIPGNGVDDDQNGYIDDIHGWDFYYDKPTVHDPGEDFHGTHVAGIIAADHQNKGIAGIAPHVRIMALKFIGPEGGYISDAIRAIQYASQMGASLINASWGIEGERLDELLPLRDAIEASGLLFITAAGNQGVDIDSSPLFPAAFDSPNLISVAAVDSRGRLARFSNYGKDRVHLAAPGQDILSTFPLTPPRMVHYSRQNVTPSPSDASVSGDGESLVPDDGYRFLDGTSMSTAFVSGVAAWMSTIHQELSSYEMRRILMDSGRTLKQTIGYTSTGKMVDAASAVQQTLETRGPVRRMAGNNRYETAAILAANYYQPGVQTLLVATGETFADALAAGPAAQLLKSPVLLVNRDQIPPATRAELLRLKPREIILLGGKEAVSDSVLSQLRGFTTRYRAFRIPGTDRYDTAARLSRQLFRPGVPVVYLATGEHFPDALAASAASRHLQGPILLTARDVLPAATREELERLQPKQIILLGGEQAISRAVMAELHGLTSGTVRRIAGENRYDTAAQISATWFPPGTATVFLATGEHFPDALAAGPLTGIGKGPLLLVTPDAIPPATMNELQRLKPKQIILLGGNQAVSGTVQNQLRQWLSQ</sequence>
<dbReference type="PROSITE" id="PS51892">
    <property type="entry name" value="SUBTILASE"/>
    <property type="match status" value="1"/>
</dbReference>
<dbReference type="Gene3D" id="3.40.50.200">
    <property type="entry name" value="Peptidase S8/S53 domain"/>
    <property type="match status" value="1"/>
</dbReference>
<feature type="compositionally biased region" description="Polar residues" evidence="6">
    <location>
        <begin position="107"/>
        <end position="120"/>
    </location>
</feature>
<keyword evidence="4 5" id="KW-0720">Serine protease</keyword>
<proteinExistence type="inferred from homology"/>
<comment type="caution">
    <text evidence="9">The sequence shown here is derived from an EMBL/GenBank/DDBJ whole genome shotgun (WGS) entry which is preliminary data.</text>
</comment>
<dbReference type="InterPro" id="IPR000209">
    <property type="entry name" value="Peptidase_S8/S53_dom"/>
</dbReference>
<evidence type="ECO:0000256" key="1">
    <source>
        <dbReference type="ARBA" id="ARBA00011073"/>
    </source>
</evidence>
<keyword evidence="3 5" id="KW-0378">Hydrolase</keyword>
<gene>
    <name evidence="9" type="ORF">BAA01_04240</name>
</gene>
<dbReference type="GO" id="GO:0006508">
    <property type="term" value="P:proteolysis"/>
    <property type="evidence" value="ECO:0007669"/>
    <property type="project" value="UniProtKB-KW"/>
</dbReference>
<dbReference type="PROSITE" id="PS00136">
    <property type="entry name" value="SUBTILASE_ASP"/>
    <property type="match status" value="1"/>
</dbReference>
<feature type="active site" description="Charge relay system" evidence="5">
    <location>
        <position position="225"/>
    </location>
</feature>
<dbReference type="Pfam" id="PF00082">
    <property type="entry name" value="Peptidase_S8"/>
    <property type="match status" value="1"/>
</dbReference>
<dbReference type="PANTHER" id="PTHR43399:SF4">
    <property type="entry name" value="CELL WALL-ASSOCIATED PROTEASE"/>
    <property type="match status" value="1"/>
</dbReference>
<feature type="active site" description="Charge relay system" evidence="5">
    <location>
        <position position="282"/>
    </location>
</feature>
<evidence type="ECO:0000256" key="7">
    <source>
        <dbReference type="SAM" id="SignalP"/>
    </source>
</evidence>
<evidence type="ECO:0000256" key="5">
    <source>
        <dbReference type="PROSITE-ProRule" id="PRU01240"/>
    </source>
</evidence>
<keyword evidence="7" id="KW-0732">Signal</keyword>
<dbReference type="PANTHER" id="PTHR43399">
    <property type="entry name" value="SUBTILISIN-RELATED"/>
    <property type="match status" value="1"/>
</dbReference>
<accession>A0A1Y3PIL1</accession>
<evidence type="ECO:0000256" key="3">
    <source>
        <dbReference type="ARBA" id="ARBA00022801"/>
    </source>
</evidence>
<feature type="region of interest" description="Disordered" evidence="6">
    <location>
        <begin position="98"/>
        <end position="120"/>
    </location>
</feature>
<reference evidence="10" key="1">
    <citation type="submission" date="2016-06" db="EMBL/GenBank/DDBJ databases">
        <authorList>
            <person name="Nascimento L."/>
            <person name="Pereira R.V."/>
            <person name="Martins L.F."/>
            <person name="Quaggio R.B."/>
            <person name="Silva A.M."/>
            <person name="Setubal J.C."/>
        </authorList>
    </citation>
    <scope>NUCLEOTIDE SEQUENCE [LARGE SCALE GENOMIC DNA]</scope>
</reference>
<dbReference type="InterPro" id="IPR023827">
    <property type="entry name" value="Peptidase_S8_Asp-AS"/>
</dbReference>
<feature type="signal peptide" evidence="7">
    <location>
        <begin position="1"/>
        <end position="19"/>
    </location>
</feature>
<evidence type="ECO:0000256" key="4">
    <source>
        <dbReference type="ARBA" id="ARBA00022825"/>
    </source>
</evidence>
<dbReference type="InterPro" id="IPR022398">
    <property type="entry name" value="Peptidase_S8_His-AS"/>
</dbReference>
<evidence type="ECO:0000313" key="10">
    <source>
        <dbReference type="Proteomes" id="UP000196475"/>
    </source>
</evidence>
<dbReference type="EMBL" id="LZRT01000142">
    <property type="protein sequence ID" value="OUM84149.1"/>
    <property type="molecule type" value="Genomic_DNA"/>
</dbReference>
<feature type="active site" description="Charge relay system" evidence="5">
    <location>
        <position position="473"/>
    </location>
</feature>
<name>A0A1Y3PIL1_9BACI</name>
<evidence type="ECO:0000256" key="6">
    <source>
        <dbReference type="SAM" id="MobiDB-lite"/>
    </source>
</evidence>
<protein>
    <recommendedName>
        <fullName evidence="8">Peptidase S8/S53 domain-containing protein</fullName>
    </recommendedName>
</protein>
<evidence type="ECO:0000256" key="2">
    <source>
        <dbReference type="ARBA" id="ARBA00022670"/>
    </source>
</evidence>
<dbReference type="InterPro" id="IPR036852">
    <property type="entry name" value="Peptidase_S8/S53_dom_sf"/>
</dbReference>
<evidence type="ECO:0000259" key="8">
    <source>
        <dbReference type="Pfam" id="PF00082"/>
    </source>
</evidence>
<evidence type="ECO:0000313" key="9">
    <source>
        <dbReference type="EMBL" id="OUM84149.1"/>
    </source>
</evidence>
<dbReference type="CDD" id="cd07473">
    <property type="entry name" value="Peptidases_S8_Subtilisin_like"/>
    <property type="match status" value="1"/>
</dbReference>
<organism evidence="9 10">
    <name type="scientific">Bacillus thermozeamaize</name>
    <dbReference type="NCBI Taxonomy" id="230954"/>
    <lineage>
        <taxon>Bacteria</taxon>
        <taxon>Bacillati</taxon>
        <taxon>Bacillota</taxon>
        <taxon>Bacilli</taxon>
        <taxon>Bacillales</taxon>
        <taxon>Bacillaceae</taxon>
        <taxon>Bacillus</taxon>
    </lineage>
</organism>
<keyword evidence="2 5" id="KW-0645">Protease</keyword>
<dbReference type="InterPro" id="IPR051048">
    <property type="entry name" value="Peptidase_S8/S53_subtilisin"/>
</dbReference>